<evidence type="ECO:0000313" key="2">
    <source>
        <dbReference type="Proteomes" id="UP000821845"/>
    </source>
</evidence>
<organism evidence="1 2">
    <name type="scientific">Hyalomma asiaticum</name>
    <name type="common">Tick</name>
    <dbReference type="NCBI Taxonomy" id="266040"/>
    <lineage>
        <taxon>Eukaryota</taxon>
        <taxon>Metazoa</taxon>
        <taxon>Ecdysozoa</taxon>
        <taxon>Arthropoda</taxon>
        <taxon>Chelicerata</taxon>
        <taxon>Arachnida</taxon>
        <taxon>Acari</taxon>
        <taxon>Parasitiformes</taxon>
        <taxon>Ixodida</taxon>
        <taxon>Ixodoidea</taxon>
        <taxon>Ixodidae</taxon>
        <taxon>Hyalomminae</taxon>
        <taxon>Hyalomma</taxon>
    </lineage>
</organism>
<comment type="caution">
    <text evidence="1">The sequence shown here is derived from an EMBL/GenBank/DDBJ whole genome shotgun (WGS) entry which is preliminary data.</text>
</comment>
<accession>A0ACB7SSN1</accession>
<reference evidence="1" key="1">
    <citation type="submission" date="2020-05" db="EMBL/GenBank/DDBJ databases">
        <title>Large-scale comparative analyses of tick genomes elucidate their genetic diversity and vector capacities.</title>
        <authorList>
            <person name="Jia N."/>
            <person name="Wang J."/>
            <person name="Shi W."/>
            <person name="Du L."/>
            <person name="Sun Y."/>
            <person name="Zhan W."/>
            <person name="Jiang J."/>
            <person name="Wang Q."/>
            <person name="Zhang B."/>
            <person name="Ji P."/>
            <person name="Sakyi L.B."/>
            <person name="Cui X."/>
            <person name="Yuan T."/>
            <person name="Jiang B."/>
            <person name="Yang W."/>
            <person name="Lam T.T.-Y."/>
            <person name="Chang Q."/>
            <person name="Ding S."/>
            <person name="Wang X."/>
            <person name="Zhu J."/>
            <person name="Ruan X."/>
            <person name="Zhao L."/>
            <person name="Wei J."/>
            <person name="Que T."/>
            <person name="Du C."/>
            <person name="Cheng J."/>
            <person name="Dai P."/>
            <person name="Han X."/>
            <person name="Huang E."/>
            <person name="Gao Y."/>
            <person name="Liu J."/>
            <person name="Shao H."/>
            <person name="Ye R."/>
            <person name="Li L."/>
            <person name="Wei W."/>
            <person name="Wang X."/>
            <person name="Wang C."/>
            <person name="Yang T."/>
            <person name="Huo Q."/>
            <person name="Li W."/>
            <person name="Guo W."/>
            <person name="Chen H."/>
            <person name="Zhou L."/>
            <person name="Ni X."/>
            <person name="Tian J."/>
            <person name="Zhou Y."/>
            <person name="Sheng Y."/>
            <person name="Liu T."/>
            <person name="Pan Y."/>
            <person name="Xia L."/>
            <person name="Li J."/>
            <person name="Zhao F."/>
            <person name="Cao W."/>
        </authorList>
    </citation>
    <scope>NUCLEOTIDE SEQUENCE</scope>
    <source>
        <strain evidence="1">Hyas-2018</strain>
    </source>
</reference>
<sequence>MLPSTPARTMRVLHRPSPQTAAGAEAATATASYIVCSRFVDHRLLAHKSSADGAAPRSFARARRVITVSRRGSDDAAAAVYCATEMVYSRLLPQLPNFANIHRSEVVGKVVSPSRKRSVYERRITPRVAPRSGSQRSSTAGAMHRTSPHGRPSAQRGSSVSCRRNNRALIDNDSKPSTVTSPRGSRDCEHGDAHMRYNPPQK</sequence>
<dbReference type="Proteomes" id="UP000821845">
    <property type="component" value="Chromosome 3"/>
</dbReference>
<protein>
    <submittedName>
        <fullName evidence="1">Uncharacterized protein</fullName>
    </submittedName>
</protein>
<gene>
    <name evidence="1" type="ORF">HPB50_024210</name>
</gene>
<proteinExistence type="predicted"/>
<keyword evidence="2" id="KW-1185">Reference proteome</keyword>
<evidence type="ECO:0000313" key="1">
    <source>
        <dbReference type="EMBL" id="KAH6936944.1"/>
    </source>
</evidence>
<name>A0ACB7SSN1_HYAAI</name>
<dbReference type="EMBL" id="CM023483">
    <property type="protein sequence ID" value="KAH6936944.1"/>
    <property type="molecule type" value="Genomic_DNA"/>
</dbReference>